<sequence>MNASMKTVVKTVKHPVVLALLAAVILYVCYVAFKKFFKNGGSKLPDIMQPIYNPEDNKPIQLPWIPEDNTPTQLPACPSCAKPTQLPACPDCAKPTQLPWIPDDI</sequence>
<dbReference type="RefSeq" id="YP_001425748.1">
    <property type="nucleotide sequence ID" value="NC_008603.1"/>
</dbReference>
<accession>A7J6H0</accession>
<keyword evidence="1" id="KW-0812">Transmembrane</keyword>
<dbReference type="EMBL" id="DQ890022">
    <property type="protein sequence ID" value="ABT15401.1"/>
    <property type="molecule type" value="Genomic_DNA"/>
</dbReference>
<keyword evidence="1" id="KW-1133">Transmembrane helix</keyword>
<gene>
    <name evidence="2" type="primary">N116R</name>
    <name evidence="2" type="ORF">FR483_N116R</name>
</gene>
<dbReference type="Proteomes" id="UP000204095">
    <property type="component" value="Segment"/>
</dbReference>
<protein>
    <submittedName>
        <fullName evidence="2">Uncharacterized protein N116R</fullName>
    </submittedName>
</protein>
<dbReference type="GeneID" id="5364596"/>
<proteinExistence type="predicted"/>
<name>A7J6H0_PBCVF</name>
<evidence type="ECO:0000313" key="2">
    <source>
        <dbReference type="EMBL" id="ABT15401.1"/>
    </source>
</evidence>
<feature type="transmembrane region" description="Helical" evidence="1">
    <location>
        <begin position="12"/>
        <end position="33"/>
    </location>
</feature>
<dbReference type="KEGG" id="vg:5364596"/>
<keyword evidence="1" id="KW-0472">Membrane</keyword>
<reference evidence="2 3" key="1">
    <citation type="journal article" date="2007" name="Virology">
        <title>Sequence and annotation of the 314-kb MT325 and the 321-kb FR483 viruses that infect Chlorella Pbi.</title>
        <authorList>
            <person name="Fitzgerald L.A."/>
            <person name="Graves M.V."/>
            <person name="Li X."/>
            <person name="Feldblyum T."/>
            <person name="Hartigan J."/>
            <person name="Van Etten J.L."/>
        </authorList>
    </citation>
    <scope>NUCLEOTIDE SEQUENCE [LARGE SCALE GENOMIC DNA]</scope>
    <source>
        <strain evidence="2 3">FR483</strain>
    </source>
</reference>
<organismHost>
    <name type="scientific">Paramecium bursaria</name>
    <dbReference type="NCBI Taxonomy" id="74790"/>
</organismHost>
<evidence type="ECO:0000313" key="3">
    <source>
        <dbReference type="Proteomes" id="UP000204095"/>
    </source>
</evidence>
<organism evidence="2 3">
    <name type="scientific">Paramecium bursaria Chlorella virus FR483</name>
    <name type="common">PBCV-FR483</name>
    <dbReference type="NCBI Taxonomy" id="399781"/>
    <lineage>
        <taxon>Viruses</taxon>
        <taxon>Varidnaviria</taxon>
        <taxon>Bamfordvirae</taxon>
        <taxon>Nucleocytoviricota</taxon>
        <taxon>Megaviricetes</taxon>
        <taxon>Algavirales</taxon>
        <taxon>Phycodnaviridae</taxon>
        <taxon>Chlorovirus</taxon>
        <taxon>Chlorovirus conductrix</taxon>
        <taxon>Paramecium bursaria Chlorella virus A1</taxon>
    </lineage>
</organism>
<evidence type="ECO:0000256" key="1">
    <source>
        <dbReference type="SAM" id="Phobius"/>
    </source>
</evidence>